<reference evidence="4" key="1">
    <citation type="submission" date="2023-08" db="EMBL/GenBank/DDBJ databases">
        <title>Reference Genome Resource for the Citrus Pathogen Phytophthora citrophthora.</title>
        <authorList>
            <person name="Moller H."/>
            <person name="Coetzee B."/>
            <person name="Rose L.J."/>
            <person name="Van Niekerk J.M."/>
        </authorList>
    </citation>
    <scope>NUCLEOTIDE SEQUENCE</scope>
    <source>
        <strain evidence="4">STE-U-9442</strain>
    </source>
</reference>
<dbReference type="Gene3D" id="3.40.1280.10">
    <property type="match status" value="1"/>
</dbReference>
<evidence type="ECO:0000256" key="1">
    <source>
        <dbReference type="ARBA" id="ARBA00022603"/>
    </source>
</evidence>
<gene>
    <name evidence="4" type="ORF">P3T76_004297</name>
</gene>
<dbReference type="GO" id="GO:0003723">
    <property type="term" value="F:RNA binding"/>
    <property type="evidence" value="ECO:0007669"/>
    <property type="project" value="InterPro"/>
</dbReference>
<sequence>MVVSRAVDAAWTRWQRLHVQHQGHLELGIAEAEAQFELVATGLVLSDEQVQKLFESDALDAVSLLTPLPTLESDGVTCRRYHFALVAVGVLLDQFLQSNEALEEQAEQLLKSNLTTNILLPVLQLDRHAALHHAALSMIQRLLQLMMKRGGCQEIIKQLFIQVKMLLAMETEDTVSYDSLCKLLEVLLRQDGELVGNSMEICEQATRVCKQQPKFLRAVVLHIVPALLEKDEMEMYEKLLGMVTNAAEPLNGSTFPQELLYLVCIIMPKAPQELIADVKLQKLVYYALRHDDSLLRKQGLHILKVAFSHCALLAQPQKSTTKDGFSWVDTWQNFLTASEVIQMHHEQHLIEQVWPQVEGLLASYLIVDTNSKVGQKNEQWPVQLTFDWMQSLLVRLFAHDNPVVKRLFISNFMESCVGAWQKWEKQRSASNGIERDASFACDPAFQHFVFQHLLRACNDPVLYKHAHRARFQAHVADFLSSFLSFQLAESDQDHVLDAFVGAMEEAIFGEGADNHSPEALLSMLQVFQSPSLKRAASSASAKLLLSASAVDRLRFLLDVHAMQSFSQAMRMKMLRALSHALTGGFVNVSTLSLSLLSRVLCVFPAGTLLANDGETFVQFLEWMKGPSSSSVLVSLSTALEEYLKPQGEGTSENVLNPSQLARLLLFTAEMARDSDPHDLEEMPGHRAKIEVVLRSSLGNLLCTFSEGGLENARVVLLVANIEEQVQTLVGSSSSQSFTFSFQRETFYDSQVSCSYLFACATTVVRRWLDKVSVEGGGVGSDEHEKENLMELVPSAVFVLSQMSTQTMNTTGELVQMNELDALCDELKNVLTKTADQSVFDLALAAKCLSVVGADAAALDSLRAFESERILPLLLGLDTSRRYSGKLDARCAINLAASKWVLLHHVVGSSSFIDTKLLRATYDACVEALPTAGMDPSALINMVNVLSLTLSQLAGGLAKSANGLEQFEDLLEEVWTAYCDSKAKPDALTRAVVVCMFQPVFLLRAELNATMKRLIADFIRFGSQHRPNVIFHLTCRLCQTWRAHPAAALSFVDELIELLLYKEPLIDEKEQLTMDTSAPFQGFQGFSPINNNQAPAITSHAKDRFVRLVMLSFLDDAAVDTSASTTDTQELMNALLDRLLALNVTPDWQKQHMLNSDGFGKKLRSWQALCIVSAHVTKPQLTDLLPTLQIAFAVPQLPSVRYYMELFGMRMATKFPREICSGVLLPMLRDANLMPQVGASMLLVSAYLANSKLDDKSIDIDCGELLETMLPWLNTSHGYTRVLAQFLLAKVLPRHVHQLQLSSNDTPGLRFLEGTARYLNNNKECKRMLRRQARQLEEFHPDYESSLFGMLSSGFISEFGELLPRDEALRFSEQLKNAMNELYAQYQLENFPPSLAQEKSDAVSPAEKEPASGTLTVQRKIDTTALLLEDSALPAAMRVHFDAARRGDTLNARQRPRQPLIMCASLVDKIPNLAGLARTCEIFNAQKLIVPNLRTAEKDATFATVSATAHKWMPLEEVRPQGDDLREALLRWKEEGYTIVAVEQTASSVSLANYTLPRKMVLVLGREKEGIPVDVLQLVDVCVEIPQFGLVRSLNVHVSGALMLWEYTQQQLMSGALESTL</sequence>
<evidence type="ECO:0000259" key="3">
    <source>
        <dbReference type="Pfam" id="PF00588"/>
    </source>
</evidence>
<dbReference type="Pfam" id="PF00588">
    <property type="entry name" value="SpoU_methylase"/>
    <property type="match status" value="1"/>
</dbReference>
<evidence type="ECO:0000256" key="2">
    <source>
        <dbReference type="ARBA" id="ARBA00022679"/>
    </source>
</evidence>
<keyword evidence="1 4" id="KW-0489">Methyltransferase</keyword>
<dbReference type="Proteomes" id="UP001259832">
    <property type="component" value="Unassembled WGS sequence"/>
</dbReference>
<dbReference type="PANTHER" id="PTHR12029">
    <property type="entry name" value="RNA METHYLTRANSFERASE"/>
    <property type="match status" value="1"/>
</dbReference>
<feature type="domain" description="tRNA/rRNA methyltransferase SpoU type" evidence="3">
    <location>
        <begin position="1463"/>
        <end position="1604"/>
    </location>
</feature>
<organism evidence="4 5">
    <name type="scientific">Phytophthora citrophthora</name>
    <dbReference type="NCBI Taxonomy" id="4793"/>
    <lineage>
        <taxon>Eukaryota</taxon>
        <taxon>Sar</taxon>
        <taxon>Stramenopiles</taxon>
        <taxon>Oomycota</taxon>
        <taxon>Peronosporomycetes</taxon>
        <taxon>Peronosporales</taxon>
        <taxon>Peronosporaceae</taxon>
        <taxon>Phytophthora</taxon>
    </lineage>
</organism>
<dbReference type="EMBL" id="JASMQC010000006">
    <property type="protein sequence ID" value="KAK1944385.1"/>
    <property type="molecule type" value="Genomic_DNA"/>
</dbReference>
<dbReference type="CDD" id="cd18091">
    <property type="entry name" value="SpoU-like_TRM3-like"/>
    <property type="match status" value="1"/>
</dbReference>
<dbReference type="PANTHER" id="PTHR12029:SF11">
    <property type="entry name" value="METHYLTRANSFERASE TARBP1-RELATED"/>
    <property type="match status" value="1"/>
</dbReference>
<dbReference type="GO" id="GO:0016423">
    <property type="term" value="F:tRNA (guanine) methyltransferase activity"/>
    <property type="evidence" value="ECO:0007669"/>
    <property type="project" value="InterPro"/>
</dbReference>
<keyword evidence="5" id="KW-1185">Reference proteome</keyword>
<protein>
    <submittedName>
        <fullName evidence="4">Methyltransferase TARBP1</fullName>
    </submittedName>
</protein>
<accession>A0AAD9GTN7</accession>
<comment type="caution">
    <text evidence="4">The sequence shown here is derived from an EMBL/GenBank/DDBJ whole genome shotgun (WGS) entry which is preliminary data.</text>
</comment>
<evidence type="ECO:0000313" key="5">
    <source>
        <dbReference type="Proteomes" id="UP001259832"/>
    </source>
</evidence>
<dbReference type="SUPFAM" id="SSF75217">
    <property type="entry name" value="alpha/beta knot"/>
    <property type="match status" value="1"/>
</dbReference>
<dbReference type="InterPro" id="IPR029026">
    <property type="entry name" value="tRNA_m1G_MTases_N"/>
</dbReference>
<dbReference type="InterPro" id="IPR001537">
    <property type="entry name" value="SpoU_MeTrfase"/>
</dbReference>
<proteinExistence type="predicted"/>
<dbReference type="GO" id="GO:0030488">
    <property type="term" value="P:tRNA methylation"/>
    <property type="evidence" value="ECO:0007669"/>
    <property type="project" value="InterPro"/>
</dbReference>
<dbReference type="FunFam" id="3.40.1280.10:FF:000022">
    <property type="entry name" value="Trm3p"/>
    <property type="match status" value="1"/>
</dbReference>
<evidence type="ECO:0000313" key="4">
    <source>
        <dbReference type="EMBL" id="KAK1944385.1"/>
    </source>
</evidence>
<keyword evidence="2" id="KW-0808">Transferase</keyword>
<name>A0AAD9GTN7_9STRA</name>
<dbReference type="InterPro" id="IPR029028">
    <property type="entry name" value="Alpha/beta_knot_MTases"/>
</dbReference>
<dbReference type="InterPro" id="IPR045330">
    <property type="entry name" value="TRM3/TARBP1"/>
</dbReference>
<dbReference type="InterPro" id="IPR044748">
    <property type="entry name" value="Trm3/TARBP1_C"/>
</dbReference>